<reference evidence="1 2" key="1">
    <citation type="submission" date="2018-08" db="EMBL/GenBank/DDBJ databases">
        <title>Paraburkholderia sp. DHOM06 isolated from forest soil.</title>
        <authorList>
            <person name="Gao Z.-H."/>
            <person name="Qiu L.-H."/>
        </authorList>
    </citation>
    <scope>NUCLEOTIDE SEQUENCE [LARGE SCALE GENOMIC DNA]</scope>
    <source>
        <strain evidence="1 2">DHOM06</strain>
    </source>
</reference>
<gene>
    <name evidence="1" type="ORF">DWV00_23245</name>
</gene>
<dbReference type="OrthoDB" id="573733at2"/>
<comment type="caution">
    <text evidence="1">The sequence shown here is derived from an EMBL/GenBank/DDBJ whole genome shotgun (WGS) entry which is preliminary data.</text>
</comment>
<dbReference type="RefSeq" id="WP_115535959.1">
    <property type="nucleotide sequence ID" value="NZ_QRGA01000014.1"/>
</dbReference>
<organism evidence="1 2">
    <name type="scientific">Trinickia dinghuensis</name>
    <dbReference type="NCBI Taxonomy" id="2291023"/>
    <lineage>
        <taxon>Bacteria</taxon>
        <taxon>Pseudomonadati</taxon>
        <taxon>Pseudomonadota</taxon>
        <taxon>Betaproteobacteria</taxon>
        <taxon>Burkholderiales</taxon>
        <taxon>Burkholderiaceae</taxon>
        <taxon>Trinickia</taxon>
    </lineage>
</organism>
<evidence type="ECO:0000313" key="2">
    <source>
        <dbReference type="Proteomes" id="UP000256838"/>
    </source>
</evidence>
<keyword evidence="2" id="KW-1185">Reference proteome</keyword>
<accession>A0A3D8JVU5</accession>
<dbReference type="AlphaFoldDB" id="A0A3D8JVU5"/>
<dbReference type="Pfam" id="PF09932">
    <property type="entry name" value="DUF2164"/>
    <property type="match status" value="1"/>
</dbReference>
<protein>
    <submittedName>
        <fullName evidence="1">DUF2164 domain-containing protein</fullName>
    </submittedName>
</protein>
<dbReference type="InterPro" id="IPR018680">
    <property type="entry name" value="DUF2164"/>
</dbReference>
<name>A0A3D8JVU5_9BURK</name>
<evidence type="ECO:0000313" key="1">
    <source>
        <dbReference type="EMBL" id="RDU96511.1"/>
    </source>
</evidence>
<dbReference type="EMBL" id="QRGA01000014">
    <property type="protein sequence ID" value="RDU96511.1"/>
    <property type="molecule type" value="Genomic_DNA"/>
</dbReference>
<proteinExistence type="predicted"/>
<sequence length="91" mass="10515">MTIELTREARADAIASIQRYFDSDMAEPIGNVAAGALLGFFLEEIGPTIYNKAVTDVQERLQQRILELDYEVHEDEFQYWKKFEGKSKARK</sequence>
<dbReference type="Proteomes" id="UP000256838">
    <property type="component" value="Unassembled WGS sequence"/>
</dbReference>